<sequence length="120" mass="13507">MRKIYLKLIVLFYVLCCNTSILFAQKDIEQEKIGCYCNTVEVEKSCHRCGGKLKSAVIKGKKKCPNCKGSGTVKSYDNGRSVRVKCTVEHNGYDASVGGYFIYEYKSGLKCENCGEEYSR</sequence>
<reference evidence="2 3" key="1">
    <citation type="submission" date="2012-08" db="EMBL/GenBank/DDBJ databases">
        <title>The Genome Sequence of Barnesiella intestinihominis YIT 11860.</title>
        <authorList>
            <consortium name="The Broad Institute Genome Sequencing Platform"/>
            <person name="Earl A."/>
            <person name="Ward D."/>
            <person name="Feldgarden M."/>
            <person name="Gevers D."/>
            <person name="Morotomi M."/>
            <person name="Walker B."/>
            <person name="Young S.K."/>
            <person name="Zeng Q."/>
            <person name="Gargeya S."/>
            <person name="Fitzgerald M."/>
            <person name="Haas B."/>
            <person name="Abouelleil A."/>
            <person name="Alvarado L."/>
            <person name="Arachchi H.M."/>
            <person name="Berlin A.M."/>
            <person name="Chapman S.B."/>
            <person name="Goldberg J."/>
            <person name="Griggs A."/>
            <person name="Gujja S."/>
            <person name="Hansen M."/>
            <person name="Howarth C."/>
            <person name="Imamovic A."/>
            <person name="Larimer J."/>
            <person name="McCowen C."/>
            <person name="Montmayeur A."/>
            <person name="Murphy C."/>
            <person name="Neiman D."/>
            <person name="Pearson M."/>
            <person name="Priest M."/>
            <person name="Roberts A."/>
            <person name="Saif S."/>
            <person name="Shea T."/>
            <person name="Sisk P."/>
            <person name="Sykes S."/>
            <person name="Wortman J."/>
            <person name="Nusbaum C."/>
            <person name="Birren B."/>
        </authorList>
    </citation>
    <scope>NUCLEOTIDE SEQUENCE [LARGE SCALE GENOMIC DNA]</scope>
    <source>
        <strain evidence="2 3">YIT 11860</strain>
    </source>
</reference>
<dbReference type="HOGENOM" id="CLU_2045097_0_0_10"/>
<dbReference type="AlphaFoldDB" id="K0WZ77"/>
<keyword evidence="1" id="KW-0732">Signal</keyword>
<feature type="signal peptide" evidence="1">
    <location>
        <begin position="1"/>
        <end position="23"/>
    </location>
</feature>
<dbReference type="RefSeq" id="WP_008861465.1">
    <property type="nucleotide sequence ID" value="NZ_CAXSYG010000006.1"/>
</dbReference>
<evidence type="ECO:0000256" key="1">
    <source>
        <dbReference type="SAM" id="SignalP"/>
    </source>
</evidence>
<protein>
    <recommendedName>
        <fullName evidence="4">CR-type domain-containing protein</fullName>
    </recommendedName>
</protein>
<organism evidence="2 3">
    <name type="scientific">Barnesiella intestinihominis YIT 11860</name>
    <dbReference type="NCBI Taxonomy" id="742726"/>
    <lineage>
        <taxon>Bacteria</taxon>
        <taxon>Pseudomonadati</taxon>
        <taxon>Bacteroidota</taxon>
        <taxon>Bacteroidia</taxon>
        <taxon>Bacteroidales</taxon>
        <taxon>Barnesiellaceae</taxon>
        <taxon>Barnesiella</taxon>
    </lineage>
</organism>
<feature type="chain" id="PRO_5003840518" description="CR-type domain-containing protein" evidence="1">
    <location>
        <begin position="24"/>
        <end position="120"/>
    </location>
</feature>
<dbReference type="EMBL" id="ADLE01000008">
    <property type="protein sequence ID" value="EJZ64497.1"/>
    <property type="molecule type" value="Genomic_DNA"/>
</dbReference>
<accession>K0WZ77</accession>
<comment type="caution">
    <text evidence="2">The sequence shown here is derived from an EMBL/GenBank/DDBJ whole genome shotgun (WGS) entry which is preliminary data.</text>
</comment>
<dbReference type="Proteomes" id="UP000006044">
    <property type="component" value="Unassembled WGS sequence"/>
</dbReference>
<keyword evidence="3" id="KW-1185">Reference proteome</keyword>
<gene>
    <name evidence="2" type="ORF">HMPREF9448_00974</name>
</gene>
<proteinExistence type="predicted"/>
<evidence type="ECO:0000313" key="2">
    <source>
        <dbReference type="EMBL" id="EJZ64497.1"/>
    </source>
</evidence>
<dbReference type="GeneID" id="77848278"/>
<evidence type="ECO:0000313" key="3">
    <source>
        <dbReference type="Proteomes" id="UP000006044"/>
    </source>
</evidence>
<name>K0WZ77_9BACT</name>
<evidence type="ECO:0008006" key="4">
    <source>
        <dbReference type="Google" id="ProtNLM"/>
    </source>
</evidence>